<feature type="domain" description="RNA polymerase sigma factor 70 region 4 type 2" evidence="6">
    <location>
        <begin position="125"/>
        <end position="176"/>
    </location>
</feature>
<dbReference type="InterPro" id="IPR013249">
    <property type="entry name" value="RNA_pol_sigma70_r4_t2"/>
</dbReference>
<evidence type="ECO:0000256" key="2">
    <source>
        <dbReference type="ARBA" id="ARBA00023015"/>
    </source>
</evidence>
<dbReference type="Gene3D" id="1.10.1740.10">
    <property type="match status" value="1"/>
</dbReference>
<evidence type="ECO:0000256" key="3">
    <source>
        <dbReference type="ARBA" id="ARBA00023082"/>
    </source>
</evidence>
<organism evidence="7 8">
    <name type="scientific">Ruminococcus flavefaciens</name>
    <dbReference type="NCBI Taxonomy" id="1265"/>
    <lineage>
        <taxon>Bacteria</taxon>
        <taxon>Bacillati</taxon>
        <taxon>Bacillota</taxon>
        <taxon>Clostridia</taxon>
        <taxon>Eubacteriales</taxon>
        <taxon>Oscillospiraceae</taxon>
        <taxon>Ruminococcus</taxon>
    </lineage>
</organism>
<evidence type="ECO:0000256" key="4">
    <source>
        <dbReference type="ARBA" id="ARBA00023125"/>
    </source>
</evidence>
<evidence type="ECO:0000256" key="5">
    <source>
        <dbReference type="ARBA" id="ARBA00023163"/>
    </source>
</evidence>
<comment type="similarity">
    <text evidence="1">Belongs to the sigma-70 factor family. ECF subfamily.</text>
</comment>
<dbReference type="NCBIfam" id="TIGR02937">
    <property type="entry name" value="sigma70-ECF"/>
    <property type="match status" value="1"/>
</dbReference>
<protein>
    <submittedName>
        <fullName evidence="7">RNA polymerase sigma-70 factor, ECF subfamily</fullName>
    </submittedName>
</protein>
<dbReference type="InterPro" id="IPR014284">
    <property type="entry name" value="RNA_pol_sigma-70_dom"/>
</dbReference>
<dbReference type="GO" id="GO:0016987">
    <property type="term" value="F:sigma factor activity"/>
    <property type="evidence" value="ECO:0007669"/>
    <property type="project" value="UniProtKB-KW"/>
</dbReference>
<dbReference type="Proteomes" id="UP000183190">
    <property type="component" value="Unassembled WGS sequence"/>
</dbReference>
<dbReference type="Gene3D" id="1.10.10.10">
    <property type="entry name" value="Winged helix-like DNA-binding domain superfamily/Winged helix DNA-binding domain"/>
    <property type="match status" value="1"/>
</dbReference>
<dbReference type="InterPro" id="IPR013325">
    <property type="entry name" value="RNA_pol_sigma_r2"/>
</dbReference>
<dbReference type="PANTHER" id="PTHR43133">
    <property type="entry name" value="RNA POLYMERASE ECF-TYPE SIGMA FACTO"/>
    <property type="match status" value="1"/>
</dbReference>
<accession>A0A1H6KNE6</accession>
<dbReference type="GO" id="GO:0006352">
    <property type="term" value="P:DNA-templated transcription initiation"/>
    <property type="evidence" value="ECO:0007669"/>
    <property type="project" value="InterPro"/>
</dbReference>
<dbReference type="AlphaFoldDB" id="A0A1H6KNE6"/>
<proteinExistence type="inferred from homology"/>
<evidence type="ECO:0000256" key="1">
    <source>
        <dbReference type="ARBA" id="ARBA00010641"/>
    </source>
</evidence>
<dbReference type="RefSeq" id="WP_074717627.1">
    <property type="nucleotide sequence ID" value="NZ_FNWV01000008.1"/>
</dbReference>
<gene>
    <name evidence="7" type="ORF">SAMN02910265_02383</name>
</gene>
<dbReference type="InterPro" id="IPR013324">
    <property type="entry name" value="RNA_pol_sigma_r3/r4-like"/>
</dbReference>
<keyword evidence="2" id="KW-0805">Transcription regulation</keyword>
<keyword evidence="5" id="KW-0804">Transcription</keyword>
<reference evidence="7 8" key="1">
    <citation type="submission" date="2016-10" db="EMBL/GenBank/DDBJ databases">
        <authorList>
            <person name="de Groot N.N."/>
        </authorList>
    </citation>
    <scope>NUCLEOTIDE SEQUENCE [LARGE SCALE GENOMIC DNA]</scope>
    <source>
        <strain evidence="7 8">YAD2003</strain>
    </source>
</reference>
<dbReference type="GO" id="GO:0003677">
    <property type="term" value="F:DNA binding"/>
    <property type="evidence" value="ECO:0007669"/>
    <property type="project" value="UniProtKB-KW"/>
</dbReference>
<keyword evidence="4" id="KW-0238">DNA-binding</keyword>
<dbReference type="PANTHER" id="PTHR43133:SF8">
    <property type="entry name" value="RNA POLYMERASE SIGMA FACTOR HI_1459-RELATED"/>
    <property type="match status" value="1"/>
</dbReference>
<dbReference type="InterPro" id="IPR039425">
    <property type="entry name" value="RNA_pol_sigma-70-like"/>
</dbReference>
<name>A0A1H6KNE6_RUMFL</name>
<keyword evidence="3" id="KW-0731">Sigma factor</keyword>
<dbReference type="InterPro" id="IPR036388">
    <property type="entry name" value="WH-like_DNA-bd_sf"/>
</dbReference>
<dbReference type="OrthoDB" id="1820736at2"/>
<sequence>MTDNEYRTMYERSPQEAQTALFDEYLKYVYAIVYNKLRSCASREDIEECVGDTFSAVFISYDREGKFDGDLKGFIGTVASRKAIQMFRKLSSKSNSTVYIEDEATEFADSERMEENAERSETRSLLLRLIKSLGEPESTMVIQKYYYNMNSTEIAQKHSMSPSVVRVKCSRALKKLKDLLSAEGYDLKEGNI</sequence>
<dbReference type="Pfam" id="PF08281">
    <property type="entry name" value="Sigma70_r4_2"/>
    <property type="match status" value="1"/>
</dbReference>
<evidence type="ECO:0000259" key="6">
    <source>
        <dbReference type="Pfam" id="PF08281"/>
    </source>
</evidence>
<evidence type="ECO:0000313" key="8">
    <source>
        <dbReference type="Proteomes" id="UP000183190"/>
    </source>
</evidence>
<dbReference type="EMBL" id="FNWV01000008">
    <property type="protein sequence ID" value="SEH73047.1"/>
    <property type="molecule type" value="Genomic_DNA"/>
</dbReference>
<evidence type="ECO:0000313" key="7">
    <source>
        <dbReference type="EMBL" id="SEH73047.1"/>
    </source>
</evidence>
<dbReference type="SUPFAM" id="SSF88946">
    <property type="entry name" value="Sigma2 domain of RNA polymerase sigma factors"/>
    <property type="match status" value="1"/>
</dbReference>
<dbReference type="SUPFAM" id="SSF88659">
    <property type="entry name" value="Sigma3 and sigma4 domains of RNA polymerase sigma factors"/>
    <property type="match status" value="1"/>
</dbReference>